<sequence length="294" mass="33582">MKYSSLIDFLTRQSAALSKGPVGVILAEDGVELESTIRHHIDLGFPVLLVLGHAAMDLPDDLAADSPTKIHRIDFELNRRDAAPLAINPIIAAVPGGTWLYYCFNAEYLFFPFCESRTIGEVLSFHTEERRASMLSYVIDLYTGDLEAHPNGVDTENAMFDKAGYYALARLDPENHDHPKERQLDFFGGLRWRFEEHVPAERRKIDRIALFRAKPGLKLRPDHTFNDEEYNTYSCPWHHNLTCATASFRVAKALKFNPGSTYDVHSFTWVNSERFNWSSQQLMDLGLIEPGQWF</sequence>
<reference evidence="1 2" key="1">
    <citation type="submission" date="2017-01" db="EMBL/GenBank/DDBJ databases">
        <title>The complete genome sequence of a sulfur-oxidizing marine bacterium Thioclava sp. 25B10_4T.</title>
        <authorList>
            <person name="Liu Y."/>
            <person name="Lai Q."/>
            <person name="Shao Z."/>
        </authorList>
    </citation>
    <scope>NUCLEOTIDE SEQUENCE [LARGE SCALE GENOMIC DNA]</scope>
    <source>
        <strain evidence="1 2">25B10_4</strain>
    </source>
</reference>
<dbReference type="Proteomes" id="UP000185622">
    <property type="component" value="Chromosome"/>
</dbReference>
<dbReference type="RefSeq" id="WP_075774070.1">
    <property type="nucleotide sequence ID" value="NZ_CP019437.1"/>
</dbReference>
<dbReference type="Pfam" id="PF13704">
    <property type="entry name" value="Glyco_tranf_2_4"/>
    <property type="match status" value="1"/>
</dbReference>
<dbReference type="EMBL" id="CP019437">
    <property type="protein sequence ID" value="AQS49229.1"/>
    <property type="molecule type" value="Genomic_DNA"/>
</dbReference>
<organism evidence="1 2">
    <name type="scientific">Thioclava nitratireducens</name>
    <dbReference type="NCBI Taxonomy" id="1915078"/>
    <lineage>
        <taxon>Bacteria</taxon>
        <taxon>Pseudomonadati</taxon>
        <taxon>Pseudomonadota</taxon>
        <taxon>Alphaproteobacteria</taxon>
        <taxon>Rhodobacterales</taxon>
        <taxon>Paracoccaceae</taxon>
        <taxon>Thioclava</taxon>
    </lineage>
</organism>
<accession>A0ABN4XGX0</accession>
<name>A0ABN4XGX0_9RHOB</name>
<evidence type="ECO:0000313" key="2">
    <source>
        <dbReference type="Proteomes" id="UP000185622"/>
    </source>
</evidence>
<proteinExistence type="predicted"/>
<gene>
    <name evidence="1" type="ORF">BMG03_16615</name>
</gene>
<protein>
    <submittedName>
        <fullName evidence="1">Uncharacterized protein</fullName>
    </submittedName>
</protein>
<evidence type="ECO:0000313" key="1">
    <source>
        <dbReference type="EMBL" id="AQS49229.1"/>
    </source>
</evidence>
<keyword evidence="2" id="KW-1185">Reference proteome</keyword>